<gene>
    <name evidence="2" type="ORF">FHS42_006312</name>
</gene>
<keyword evidence="3" id="KW-1185">Reference proteome</keyword>
<proteinExistence type="predicted"/>
<evidence type="ECO:0000256" key="1">
    <source>
        <dbReference type="SAM" id="MobiDB-lite"/>
    </source>
</evidence>
<evidence type="ECO:0000313" key="3">
    <source>
        <dbReference type="Proteomes" id="UP000588098"/>
    </source>
</evidence>
<dbReference type="AlphaFoldDB" id="A0A7W9QFT4"/>
<organism evidence="2 3">
    <name type="scientific">Streptomyces zagrosensis</name>
    <dbReference type="NCBI Taxonomy" id="1042984"/>
    <lineage>
        <taxon>Bacteria</taxon>
        <taxon>Bacillati</taxon>
        <taxon>Actinomycetota</taxon>
        <taxon>Actinomycetes</taxon>
        <taxon>Kitasatosporales</taxon>
        <taxon>Streptomycetaceae</taxon>
        <taxon>Streptomyces</taxon>
    </lineage>
</organism>
<feature type="compositionally biased region" description="Basic residues" evidence="1">
    <location>
        <begin position="147"/>
        <end position="156"/>
    </location>
</feature>
<name>A0A7W9QFT4_9ACTN</name>
<protein>
    <submittedName>
        <fullName evidence="2">Uncharacterized protein</fullName>
    </submittedName>
</protein>
<reference evidence="2 3" key="1">
    <citation type="submission" date="2020-08" db="EMBL/GenBank/DDBJ databases">
        <title>Genomic Encyclopedia of Type Strains, Phase III (KMG-III): the genomes of soil and plant-associated and newly described type strains.</title>
        <authorList>
            <person name="Whitman W."/>
        </authorList>
    </citation>
    <scope>NUCLEOTIDE SEQUENCE [LARGE SCALE GENOMIC DNA]</scope>
    <source>
        <strain evidence="2 3">CECT 8305</strain>
    </source>
</reference>
<dbReference type="EMBL" id="JACHJL010000022">
    <property type="protein sequence ID" value="MBB5939219.1"/>
    <property type="molecule type" value="Genomic_DNA"/>
</dbReference>
<comment type="caution">
    <text evidence="2">The sequence shown here is derived from an EMBL/GenBank/DDBJ whole genome shotgun (WGS) entry which is preliminary data.</text>
</comment>
<accession>A0A7W9QFT4</accession>
<feature type="region of interest" description="Disordered" evidence="1">
    <location>
        <begin position="137"/>
        <end position="156"/>
    </location>
</feature>
<dbReference type="Proteomes" id="UP000588098">
    <property type="component" value="Unassembled WGS sequence"/>
</dbReference>
<sequence>MPMRLAPRRYRILHRGFTAKDYGQVVHVVVTTLEQFQEHGADAALWRRLGRRGQQTLTDAMDNPYGGVLFRDQEARADAEEERRRAAEREAQRPVCKRCGGKCIDQRRRETTVHRTAWNGGDVFVCGTCHVAGTAREKAAPAPPARTPHRRSLRTI</sequence>
<evidence type="ECO:0000313" key="2">
    <source>
        <dbReference type="EMBL" id="MBB5939219.1"/>
    </source>
</evidence>